<dbReference type="InterPro" id="IPR015943">
    <property type="entry name" value="WD40/YVTN_repeat-like_dom_sf"/>
</dbReference>
<feature type="domain" description="Histidine kinase/HSP90-like ATPase" evidence="6">
    <location>
        <begin position="901"/>
        <end position="990"/>
    </location>
</feature>
<organism evidence="9 10">
    <name type="scientific">Pseudoxanthomonas kaohsiungensis</name>
    <dbReference type="NCBI Taxonomy" id="283923"/>
    <lineage>
        <taxon>Bacteria</taxon>
        <taxon>Pseudomonadati</taxon>
        <taxon>Pseudomonadota</taxon>
        <taxon>Gammaproteobacteria</taxon>
        <taxon>Lysobacterales</taxon>
        <taxon>Lysobacteraceae</taxon>
        <taxon>Pseudoxanthomonas</taxon>
    </lineage>
</organism>
<name>A0ABW3LU08_9GAMM</name>
<feature type="domain" description="Two component regulator three Y" evidence="7">
    <location>
        <begin position="683"/>
        <end position="743"/>
    </location>
</feature>
<evidence type="ECO:0000256" key="4">
    <source>
        <dbReference type="SAM" id="Phobius"/>
    </source>
</evidence>
<keyword evidence="4" id="KW-1133">Transmembrane helix</keyword>
<evidence type="ECO:0000313" key="10">
    <source>
        <dbReference type="Proteomes" id="UP001597033"/>
    </source>
</evidence>
<dbReference type="Pfam" id="PF07730">
    <property type="entry name" value="HisKA_3"/>
    <property type="match status" value="1"/>
</dbReference>
<dbReference type="InterPro" id="IPR011712">
    <property type="entry name" value="Sig_transdc_His_kin_sub3_dim/P"/>
</dbReference>
<dbReference type="InterPro" id="IPR003594">
    <property type="entry name" value="HATPase_dom"/>
</dbReference>
<dbReference type="Gene3D" id="2.130.10.10">
    <property type="entry name" value="YVTN repeat-like/Quinoprotein amine dehydrogenase"/>
    <property type="match status" value="3"/>
</dbReference>
<evidence type="ECO:0000256" key="2">
    <source>
        <dbReference type="ARBA" id="ARBA00022777"/>
    </source>
</evidence>
<keyword evidence="4" id="KW-0472">Membrane</keyword>
<feature type="domain" description="Signal transduction histidine kinase subgroup 3 dimerisation and phosphoacceptor" evidence="8">
    <location>
        <begin position="790"/>
        <end position="852"/>
    </location>
</feature>
<dbReference type="Pfam" id="PF07494">
    <property type="entry name" value="Reg_prop"/>
    <property type="match status" value="1"/>
</dbReference>
<proteinExistence type="predicted"/>
<feature type="chain" id="PRO_5046558153" evidence="5">
    <location>
        <begin position="29"/>
        <end position="1012"/>
    </location>
</feature>
<dbReference type="Gene3D" id="1.20.5.1930">
    <property type="match status" value="1"/>
</dbReference>
<dbReference type="InterPro" id="IPR013783">
    <property type="entry name" value="Ig-like_fold"/>
</dbReference>
<evidence type="ECO:0000313" key="9">
    <source>
        <dbReference type="EMBL" id="MFD1041811.1"/>
    </source>
</evidence>
<reference evidence="10" key="1">
    <citation type="journal article" date="2019" name="Int. J. Syst. Evol. Microbiol.">
        <title>The Global Catalogue of Microorganisms (GCM) 10K type strain sequencing project: providing services to taxonomists for standard genome sequencing and annotation.</title>
        <authorList>
            <consortium name="The Broad Institute Genomics Platform"/>
            <consortium name="The Broad Institute Genome Sequencing Center for Infectious Disease"/>
            <person name="Wu L."/>
            <person name="Ma J."/>
        </authorList>
    </citation>
    <scope>NUCLEOTIDE SEQUENCE [LARGE SCALE GENOMIC DNA]</scope>
    <source>
        <strain evidence="10">CCUG 55854</strain>
    </source>
</reference>
<dbReference type="Gene3D" id="2.60.40.10">
    <property type="entry name" value="Immunoglobulins"/>
    <property type="match status" value="1"/>
</dbReference>
<evidence type="ECO:0000256" key="3">
    <source>
        <dbReference type="ARBA" id="ARBA00023012"/>
    </source>
</evidence>
<dbReference type="PANTHER" id="PTHR24421:SF62">
    <property type="entry name" value="SENSORY TRANSDUCTION HISTIDINE KINASE"/>
    <property type="match status" value="1"/>
</dbReference>
<dbReference type="SUPFAM" id="SSF55874">
    <property type="entry name" value="ATPase domain of HSP90 chaperone/DNA topoisomerase II/histidine kinase"/>
    <property type="match status" value="1"/>
</dbReference>
<feature type="signal peptide" evidence="5">
    <location>
        <begin position="1"/>
        <end position="28"/>
    </location>
</feature>
<dbReference type="InterPro" id="IPR011123">
    <property type="entry name" value="Y_Y_Y"/>
</dbReference>
<feature type="transmembrane region" description="Helical" evidence="4">
    <location>
        <begin position="752"/>
        <end position="773"/>
    </location>
</feature>
<evidence type="ECO:0000259" key="7">
    <source>
        <dbReference type="Pfam" id="PF07495"/>
    </source>
</evidence>
<dbReference type="EMBL" id="JBHTKN010000002">
    <property type="protein sequence ID" value="MFD1041811.1"/>
    <property type="molecule type" value="Genomic_DNA"/>
</dbReference>
<keyword evidence="5" id="KW-0732">Signal</keyword>
<dbReference type="RefSeq" id="WP_162376557.1">
    <property type="nucleotide sequence ID" value="NZ_JBHTKN010000002.1"/>
</dbReference>
<dbReference type="InterPro" id="IPR036890">
    <property type="entry name" value="HATPase_C_sf"/>
</dbReference>
<evidence type="ECO:0000259" key="8">
    <source>
        <dbReference type="Pfam" id="PF07730"/>
    </source>
</evidence>
<dbReference type="CDD" id="cd16917">
    <property type="entry name" value="HATPase_UhpB-NarQ-NarX-like"/>
    <property type="match status" value="1"/>
</dbReference>
<keyword evidence="2" id="KW-0418">Kinase</keyword>
<evidence type="ECO:0000259" key="6">
    <source>
        <dbReference type="Pfam" id="PF02518"/>
    </source>
</evidence>
<evidence type="ECO:0000256" key="5">
    <source>
        <dbReference type="SAM" id="SignalP"/>
    </source>
</evidence>
<gene>
    <name evidence="9" type="ORF">ACFQ2N_05540</name>
</gene>
<protein>
    <submittedName>
        <fullName evidence="9">Two-component regulator propeller domain-containing protein</fullName>
    </submittedName>
</protein>
<dbReference type="InterPro" id="IPR011110">
    <property type="entry name" value="Reg_prop"/>
</dbReference>
<dbReference type="InterPro" id="IPR050482">
    <property type="entry name" value="Sensor_HK_TwoCompSys"/>
</dbReference>
<keyword evidence="4" id="KW-0812">Transmembrane</keyword>
<sequence>MSTGSVSARGRRYWLFPLCALLWLQAAAGIAAPTEASGYHRSSWTQLDGAPPDIWALAQDRAGTLWLGTGVGLYRFDGIQFEHFDPPQGQGFASSNITALHADARGRLWIGFYPGGISVLDEGRLRHYPPSPQLPTSLVMRIVEDRLGQVWVASFSGLYRFDGDGWRRIGAEMGYPSESADDVMVDSQGNVWVAAGKTLLKLPPGGRRFEQTGIATGLYASLLETPAGALWVSDGTYGTRSLSQQATEAASASGFGHFASMRLDRNGALWGTDRRQGGVVRVPALDAFPPGHVLREQDAAAIIRKRDGLASDRTIPVLADREGNIWVGTNMGLHRFRTSSVQVLQDERLSQNDVYGMAFSAAHGLLVSSERRLYRVGDDGLALLAETPGRRIYAIHPAGAATYLVAWDGVYRYSAGGLRRLELPGAGTLGAVAGDGASGLLVMRSDEGLFRYDGQEWSRVGEGVIPAHGATALLRDADGSLWIGYNGSRLVHWRDGVLRSYGTRDGLDIGTVSALARVGDGVLAGGESGAALLRGGQVQPLRAADRNRLNGITGIHLAADGDVWMNGINGALHIPGQVMARAARSGYVDGRLYDTADGMLGIAQQSALTSTIAADGQGRLWFATNQGLAMIDPGTSSHNPVVPTVRIQGLAVGAVEHAPADGRQFAPGTRDIRIRYAASSLAFPERLRFRYRLEGFDDAWQDAGNRRVAYYTNLGPGDYRFQVQAANESGVWSAESATLAFSVAPRFTQTGWFLALCAVGAGALAYAAYLLRLRRISQHMRMRFDERHRERERIARELHDTLLQSFQGLLLRFQAVANRLPEADPVRTALEQALDRGEEAIDEGRERVLSLRLAEASVRQALPEAFARIGGELAQLYPAAFDVVVEGRLPPLDALVRDEVYWIGRETLANAFRHADARRIEVVISGSGGNLVLRFRDDGCGIGNDVQRQGARAGHWGLSGMRERAAGIGAELRIWSEPGNGTEVELMVPRGASARMRRSRRAFGGRTAGDRP</sequence>
<dbReference type="Pfam" id="PF07495">
    <property type="entry name" value="Y_Y_Y"/>
    <property type="match status" value="1"/>
</dbReference>
<keyword evidence="1" id="KW-0808">Transferase</keyword>
<dbReference type="Proteomes" id="UP001597033">
    <property type="component" value="Unassembled WGS sequence"/>
</dbReference>
<comment type="caution">
    <text evidence="9">The sequence shown here is derived from an EMBL/GenBank/DDBJ whole genome shotgun (WGS) entry which is preliminary data.</text>
</comment>
<keyword evidence="10" id="KW-1185">Reference proteome</keyword>
<dbReference type="Gene3D" id="3.30.565.10">
    <property type="entry name" value="Histidine kinase-like ATPase, C-terminal domain"/>
    <property type="match status" value="1"/>
</dbReference>
<evidence type="ECO:0000256" key="1">
    <source>
        <dbReference type="ARBA" id="ARBA00022679"/>
    </source>
</evidence>
<dbReference type="SUPFAM" id="SSF63829">
    <property type="entry name" value="Calcium-dependent phosphotriesterase"/>
    <property type="match status" value="3"/>
</dbReference>
<dbReference type="PANTHER" id="PTHR24421">
    <property type="entry name" value="NITRATE/NITRITE SENSOR PROTEIN NARX-RELATED"/>
    <property type="match status" value="1"/>
</dbReference>
<keyword evidence="3" id="KW-0902">Two-component regulatory system</keyword>
<accession>A0ABW3LU08</accession>
<dbReference type="Pfam" id="PF02518">
    <property type="entry name" value="HATPase_c"/>
    <property type="match status" value="1"/>
</dbReference>